<evidence type="ECO:0000313" key="2">
    <source>
        <dbReference type="EMBL" id="POR35029.1"/>
    </source>
</evidence>
<proteinExistence type="predicted"/>
<name>A0A2S4KXW1_9HYPO</name>
<evidence type="ECO:0000313" key="3">
    <source>
        <dbReference type="Proteomes" id="UP000237481"/>
    </source>
</evidence>
<dbReference type="Proteomes" id="UP000237481">
    <property type="component" value="Unassembled WGS sequence"/>
</dbReference>
<dbReference type="EMBL" id="PKSG01000473">
    <property type="protein sequence ID" value="POR35029.1"/>
    <property type="molecule type" value="Genomic_DNA"/>
</dbReference>
<dbReference type="AlphaFoldDB" id="A0A2S4KXW1"/>
<gene>
    <name evidence="2" type="ORF">TPAR_04770</name>
</gene>
<sequence length="103" mass="11786">MSSKPGAEVDEFEPSGDEWMHHLNVAVWPQHERRRDETLRCAMPSAIDPRHQRGLQTRVEQSVHLSISKRDNPQAARGRRAASREPVIRVVSSRLVSRLVPVF</sequence>
<organism evidence="2 3">
    <name type="scientific">Tolypocladium paradoxum</name>
    <dbReference type="NCBI Taxonomy" id="94208"/>
    <lineage>
        <taxon>Eukaryota</taxon>
        <taxon>Fungi</taxon>
        <taxon>Dikarya</taxon>
        <taxon>Ascomycota</taxon>
        <taxon>Pezizomycotina</taxon>
        <taxon>Sordariomycetes</taxon>
        <taxon>Hypocreomycetidae</taxon>
        <taxon>Hypocreales</taxon>
        <taxon>Ophiocordycipitaceae</taxon>
        <taxon>Tolypocladium</taxon>
    </lineage>
</organism>
<reference evidence="2 3" key="1">
    <citation type="submission" date="2018-01" db="EMBL/GenBank/DDBJ databases">
        <title>Harnessing the power of phylogenomics to disentangle the directionality and signatures of interkingdom host jumping in the parasitic fungal genus Tolypocladium.</title>
        <authorList>
            <person name="Quandt C.A."/>
            <person name="Patterson W."/>
            <person name="Spatafora J.W."/>
        </authorList>
    </citation>
    <scope>NUCLEOTIDE SEQUENCE [LARGE SCALE GENOMIC DNA]</scope>
    <source>
        <strain evidence="2 3">NRBC 100945</strain>
    </source>
</reference>
<feature type="region of interest" description="Disordered" evidence="1">
    <location>
        <begin position="63"/>
        <end position="84"/>
    </location>
</feature>
<keyword evidence="3" id="KW-1185">Reference proteome</keyword>
<comment type="caution">
    <text evidence="2">The sequence shown here is derived from an EMBL/GenBank/DDBJ whole genome shotgun (WGS) entry which is preliminary data.</text>
</comment>
<evidence type="ECO:0000256" key="1">
    <source>
        <dbReference type="SAM" id="MobiDB-lite"/>
    </source>
</evidence>
<protein>
    <submittedName>
        <fullName evidence="2">Uncharacterized protein</fullName>
    </submittedName>
</protein>
<accession>A0A2S4KXW1</accession>